<reference evidence="1 2" key="2">
    <citation type="submission" date="2020-01" db="EMBL/GenBank/DDBJ databases">
        <title>Microvirga sp. nov., an arsenate reduction bacterium isolated from Tibet hotspring sediments.</title>
        <authorList>
            <person name="Xian W.-D."/>
            <person name="Li W.-J."/>
        </authorList>
    </citation>
    <scope>NUCLEOTIDE SEQUENCE [LARGE SCALE GENOMIC DNA]</scope>
    <source>
        <strain evidence="1 2">KCTC 23863</strain>
    </source>
</reference>
<organism evidence="1 2">
    <name type="scientific">Microvirga makkahensis</name>
    <dbReference type="NCBI Taxonomy" id="1128670"/>
    <lineage>
        <taxon>Bacteria</taxon>
        <taxon>Pseudomonadati</taxon>
        <taxon>Pseudomonadota</taxon>
        <taxon>Alphaproteobacteria</taxon>
        <taxon>Hyphomicrobiales</taxon>
        <taxon>Methylobacteriaceae</taxon>
        <taxon>Microvirga</taxon>
    </lineage>
</organism>
<dbReference type="Proteomes" id="UP000436483">
    <property type="component" value="Unassembled WGS sequence"/>
</dbReference>
<evidence type="ECO:0000313" key="1">
    <source>
        <dbReference type="EMBL" id="MXQ11314.1"/>
    </source>
</evidence>
<accession>A0A7X3SNQ9</accession>
<gene>
    <name evidence="1" type="ORF">GR328_07575</name>
</gene>
<name>A0A7X3SNQ9_9HYPH</name>
<keyword evidence="2" id="KW-1185">Reference proteome</keyword>
<dbReference type="AlphaFoldDB" id="A0A7X3SNQ9"/>
<evidence type="ECO:0000313" key="2">
    <source>
        <dbReference type="Proteomes" id="UP000436483"/>
    </source>
</evidence>
<sequence length="148" mass="16686">MANKRTISWNTAMRDLRNDRMRRAGVREERLRATAGLRSSSTLNSTLSSWRGLSGRRYIVGVHPLDLKELLEVTDAVILAVHRDETGIAHVIDSALAGDRPSAEPRTRWLDAARERGATELHIHRLADTEARRREILADLRENADQAS</sequence>
<dbReference type="EMBL" id="WURB01000004">
    <property type="protein sequence ID" value="MXQ11314.1"/>
    <property type="molecule type" value="Genomic_DNA"/>
</dbReference>
<comment type="caution">
    <text evidence="1">The sequence shown here is derived from an EMBL/GenBank/DDBJ whole genome shotgun (WGS) entry which is preliminary data.</text>
</comment>
<protein>
    <submittedName>
        <fullName evidence="1">Uncharacterized protein</fullName>
    </submittedName>
</protein>
<proteinExistence type="predicted"/>
<reference evidence="1 2" key="1">
    <citation type="submission" date="2019-12" db="EMBL/GenBank/DDBJ databases">
        <authorList>
            <person name="Yuan C.-G."/>
        </authorList>
    </citation>
    <scope>NUCLEOTIDE SEQUENCE [LARGE SCALE GENOMIC DNA]</scope>
    <source>
        <strain evidence="1 2">KCTC 23863</strain>
    </source>
</reference>
<dbReference type="OrthoDB" id="7870314at2"/>